<reference evidence="1" key="1">
    <citation type="submission" date="2021-02" db="EMBL/GenBank/DDBJ databases">
        <authorList>
            <person name="Nowell W R."/>
        </authorList>
    </citation>
    <scope>NUCLEOTIDE SEQUENCE</scope>
</reference>
<dbReference type="OrthoDB" id="10001438at2759"/>
<dbReference type="AlphaFoldDB" id="A0A815H007"/>
<gene>
    <name evidence="1" type="ORF">RFH988_LOCUS32022</name>
</gene>
<evidence type="ECO:0000313" key="1">
    <source>
        <dbReference type="EMBL" id="CAF1345617.1"/>
    </source>
</evidence>
<dbReference type="Proteomes" id="UP000663882">
    <property type="component" value="Unassembled WGS sequence"/>
</dbReference>
<comment type="caution">
    <text evidence="1">The sequence shown here is derived from an EMBL/GenBank/DDBJ whole genome shotgun (WGS) entry which is preliminary data.</text>
</comment>
<proteinExistence type="predicted"/>
<accession>A0A815H007</accession>
<evidence type="ECO:0008006" key="3">
    <source>
        <dbReference type="Google" id="ProtNLM"/>
    </source>
</evidence>
<dbReference type="EMBL" id="CAJNOO010003591">
    <property type="protein sequence ID" value="CAF1345617.1"/>
    <property type="molecule type" value="Genomic_DNA"/>
</dbReference>
<evidence type="ECO:0000313" key="2">
    <source>
        <dbReference type="Proteomes" id="UP000663882"/>
    </source>
</evidence>
<protein>
    <recommendedName>
        <fullName evidence="3">Nucleotide-diphospho-sugar transferase domain-containing protein</fullName>
    </recommendedName>
</protein>
<organism evidence="1 2">
    <name type="scientific">Rotaria sordida</name>
    <dbReference type="NCBI Taxonomy" id="392033"/>
    <lineage>
        <taxon>Eukaryota</taxon>
        <taxon>Metazoa</taxon>
        <taxon>Spiralia</taxon>
        <taxon>Gnathifera</taxon>
        <taxon>Rotifera</taxon>
        <taxon>Eurotatoria</taxon>
        <taxon>Bdelloidea</taxon>
        <taxon>Philodinida</taxon>
        <taxon>Philodinidae</taxon>
        <taxon>Rotaria</taxon>
    </lineage>
</organism>
<name>A0A815H007_9BILA</name>
<sequence>MVCIFGILAYHTISKVRISLEDVKLISLPIVTSSSSRTINTKTIRKFVVFASSIHSELRSYIFYTPITAAAWQRIGYQPIVIFVGDFTDNNNASLSSQLNLTRNLLKRLGVHIIDLQCNQSYSTKISQLVRIFTGFLPDKIVNDIDYIITTDSDIIPMRKNDYEIKNNTNGFIYNAFCCGTFKRREKTYQMYPMSHICLSKEIWRNLFLESIQRKELLNSNLSSLYTDLLSDKPPFSFDTISIYTRHEFGILYDSNMSKGDAAWYMDQIYSSILLNDYCEKYPNITIDKIPRKSSRLDPHLPSQYWESEKLKQFGDAHIIHDEIFDSYRWTIFKNLLVFLFNSSLANDFDFYYKQFVLTLRDKPEDH</sequence>